<dbReference type="GO" id="GO:0009897">
    <property type="term" value="C:external side of plasma membrane"/>
    <property type="evidence" value="ECO:0007669"/>
    <property type="project" value="TreeGrafter"/>
</dbReference>
<dbReference type="Proteomes" id="UP001501920">
    <property type="component" value="Chromosome 6"/>
</dbReference>
<evidence type="ECO:0000256" key="2">
    <source>
        <dbReference type="SAM" id="MobiDB-lite"/>
    </source>
</evidence>
<reference evidence="3" key="2">
    <citation type="submission" date="2025-08" db="UniProtKB">
        <authorList>
            <consortium name="Ensembl"/>
        </authorList>
    </citation>
    <scope>IDENTIFICATION</scope>
</reference>
<evidence type="ECO:0008006" key="5">
    <source>
        <dbReference type="Google" id="ProtNLM"/>
    </source>
</evidence>
<feature type="region of interest" description="Disordered" evidence="2">
    <location>
        <begin position="155"/>
        <end position="182"/>
    </location>
</feature>
<dbReference type="PANTHER" id="PTHR23037">
    <property type="entry name" value="CYTOKINE RECEPTOR"/>
    <property type="match status" value="1"/>
</dbReference>
<reference evidence="3 4" key="1">
    <citation type="submission" date="2020-10" db="EMBL/GenBank/DDBJ databases">
        <title>Pygocentrus nattereri (red-bellied piranha) genome, fPygNat1, primary haplotype.</title>
        <authorList>
            <person name="Myers G."/>
            <person name="Meyer A."/>
            <person name="Karagic N."/>
            <person name="Pippel M."/>
            <person name="Winkler S."/>
            <person name="Tracey A."/>
            <person name="Wood J."/>
            <person name="Formenti G."/>
            <person name="Howe K."/>
            <person name="Fedrigo O."/>
            <person name="Jarvis E.D."/>
        </authorList>
    </citation>
    <scope>NUCLEOTIDE SEQUENCE [LARGE SCALE GENOMIC DNA]</scope>
</reference>
<name>A0AAR2JPA1_PYGNA</name>
<sequence length="212" mass="24599">MWFISLSFNQADFFNPYSLQIVNDIKGFSFKLPAPDMRKNYAFRIRARLHCINGTWSEWSQEKYWRNDTGLCIAEKSSAGIRDYLLVTVLPVTCLLLVFAITQERVRRLVLPIIPDPKHTQERILNIEQFQWFTSFSETCEECEIVEIEVDYEREDQKSEITEEQPKQKPTNASPESHDQGLIANTSMYSHDSPEVNAVPQCSHTISGYIVI</sequence>
<dbReference type="GO" id="GO:0004896">
    <property type="term" value="F:cytokine receptor activity"/>
    <property type="evidence" value="ECO:0007669"/>
    <property type="project" value="TreeGrafter"/>
</dbReference>
<organism evidence="3 4">
    <name type="scientific">Pygocentrus nattereri</name>
    <name type="common">Red-bellied piranha</name>
    <dbReference type="NCBI Taxonomy" id="42514"/>
    <lineage>
        <taxon>Eukaryota</taxon>
        <taxon>Metazoa</taxon>
        <taxon>Chordata</taxon>
        <taxon>Craniata</taxon>
        <taxon>Vertebrata</taxon>
        <taxon>Euteleostomi</taxon>
        <taxon>Actinopterygii</taxon>
        <taxon>Neopterygii</taxon>
        <taxon>Teleostei</taxon>
        <taxon>Ostariophysi</taxon>
        <taxon>Characiformes</taxon>
        <taxon>Characoidei</taxon>
        <taxon>Pygocentrus</taxon>
    </lineage>
</organism>
<dbReference type="InterPro" id="IPR013783">
    <property type="entry name" value="Ig-like_fold"/>
</dbReference>
<keyword evidence="1" id="KW-1015">Disulfide bond</keyword>
<protein>
    <recommendedName>
        <fullName evidence="5">Fibronectin type-III domain-containing protein</fullName>
    </recommendedName>
</protein>
<reference evidence="3" key="3">
    <citation type="submission" date="2025-09" db="UniProtKB">
        <authorList>
            <consortium name="Ensembl"/>
        </authorList>
    </citation>
    <scope>IDENTIFICATION</scope>
</reference>
<gene>
    <name evidence="3" type="primary">PRRG1</name>
</gene>
<dbReference type="Gene3D" id="2.60.40.10">
    <property type="entry name" value="Immunoglobulins"/>
    <property type="match status" value="1"/>
</dbReference>
<dbReference type="GeneTree" id="ENSGT00940000178781"/>
<dbReference type="Ensembl" id="ENSPNAT00000055205.1">
    <property type="protein sequence ID" value="ENSPNAP00000052014.1"/>
    <property type="gene ID" value="ENSPNAG00000030579.1"/>
</dbReference>
<proteinExistence type="predicted"/>
<dbReference type="AlphaFoldDB" id="A0AAR2JPA1"/>
<keyword evidence="4" id="KW-1185">Reference proteome</keyword>
<dbReference type="PANTHER" id="PTHR23037:SF28">
    <property type="entry name" value="ERYTHROPOIETIN RECEPTOR"/>
    <property type="match status" value="1"/>
</dbReference>
<accession>A0AAR2JPA1</accession>
<evidence type="ECO:0000313" key="4">
    <source>
        <dbReference type="Proteomes" id="UP001501920"/>
    </source>
</evidence>
<evidence type="ECO:0000313" key="3">
    <source>
        <dbReference type="Ensembl" id="ENSPNAP00000052014.1"/>
    </source>
</evidence>
<feature type="compositionally biased region" description="Basic and acidic residues" evidence="2">
    <location>
        <begin position="155"/>
        <end position="167"/>
    </location>
</feature>
<evidence type="ECO:0000256" key="1">
    <source>
        <dbReference type="ARBA" id="ARBA00023157"/>
    </source>
</evidence>